<keyword evidence="2" id="KW-1185">Reference proteome</keyword>
<sequence>MIFGVMGMYEEVECHQHDQKDDKQHLPSFQILRALGFKPVSETIAHA</sequence>
<evidence type="ECO:0000313" key="1">
    <source>
        <dbReference type="EMBL" id="CCO25047.1"/>
    </source>
</evidence>
<protein>
    <submittedName>
        <fullName evidence="1">Uncharacterized protein</fullName>
    </submittedName>
</protein>
<evidence type="ECO:0000313" key="2">
    <source>
        <dbReference type="Proteomes" id="UP000010808"/>
    </source>
</evidence>
<dbReference type="EMBL" id="FO203522">
    <property type="protein sequence ID" value="CCO25047.1"/>
    <property type="molecule type" value="Genomic_DNA"/>
</dbReference>
<gene>
    <name evidence="1" type="ORF">DESAM_22780</name>
</gene>
<reference evidence="1 2" key="1">
    <citation type="submission" date="2012-10" db="EMBL/GenBank/DDBJ databases">
        <authorList>
            <person name="Genoscope - CEA"/>
        </authorList>
    </citation>
    <scope>NUCLEOTIDE SEQUENCE [LARGE SCALE GENOMIC DNA]</scope>
    <source>
        <strain evidence="2">AM13 / DSM 14728</strain>
    </source>
</reference>
<name>L0RFP7_9BACT</name>
<dbReference type="Proteomes" id="UP000010808">
    <property type="component" value="Chromosome"/>
</dbReference>
<dbReference type="HOGENOM" id="CLU_3167241_0_0_7"/>
<accession>L0RFP7</accession>
<dbReference type="STRING" id="1121451.DESAM_22780"/>
<proteinExistence type="predicted"/>
<organism evidence="1 2">
    <name type="scientific">Maridesulfovibrio hydrothermalis AM13 = DSM 14728</name>
    <dbReference type="NCBI Taxonomy" id="1121451"/>
    <lineage>
        <taxon>Bacteria</taxon>
        <taxon>Pseudomonadati</taxon>
        <taxon>Thermodesulfobacteriota</taxon>
        <taxon>Desulfovibrionia</taxon>
        <taxon>Desulfovibrionales</taxon>
        <taxon>Desulfovibrionaceae</taxon>
        <taxon>Maridesulfovibrio</taxon>
    </lineage>
</organism>
<dbReference type="AlphaFoldDB" id="L0RFP7"/>
<dbReference type="KEGG" id="dhy:DESAM_22780"/>